<evidence type="ECO:0000313" key="2">
    <source>
        <dbReference type="EMBL" id="GMS80112.1"/>
    </source>
</evidence>
<protein>
    <submittedName>
        <fullName evidence="2">Uncharacterized protein</fullName>
    </submittedName>
</protein>
<sequence length="672" mass="75601">MFAVSFSQLYCGLSRNIDENYSIHIRRMNVIIPSLPNLSCSHVRQHSRWFALFEDVTQVEIPISELPSSSSYTHEAPIGLSSLSSSGLRRSASGSYVPTLADASELGGRDIVDEDAIGSVLGVSSGSCSISQYDFDAMLATVEESNLEQPILDLVPSRDLLPASTLRASSPNRKSSTISPEKERIESPVSRPLGVRSRLASLSPVAAPITVLSITASEVEKKVQTVEVEPDPLPSVSMREGEMNVIVLMDIVERWDMDSLRSLLTTSFWPKASLTPHQVSRIFALVVDQARDCEECREMMRDFGCASPRHSLPCHILLLLAARSAREEGIQGAMEAIQLHHKAFMMAPISMKAFSSLRVSATRSLWREVAGRSERETHFNEMYESGMRMGLLDGSREMVEEALNEMLRRRASFSSIFRRWRWMGERYGSVECGMGTVVRAAMNEKEGVMMDSLRSISSFVASCPSLKLESFVTHLVLNLLSKNEDKTAKHVFSLVSIHGNKWREIFEEIERDHCADNLILIEKIANLITYGVIGEIRKKERKGKAIREEATVEFSNEESMVEEENKVDMKSDMMVMMESIVWKANGGKNERKKKAYKKTKKRVKVDQKEIHDLAERIQKTWMNIEIAMNGWSSEGMNRLVNWSMLHRLAIPRSISHLNTSSEIKSTKRESGV</sequence>
<reference evidence="2" key="1">
    <citation type="submission" date="2023-10" db="EMBL/GenBank/DDBJ databases">
        <title>Genome assembly of Pristionchus species.</title>
        <authorList>
            <person name="Yoshida K."/>
            <person name="Sommer R.J."/>
        </authorList>
    </citation>
    <scope>NUCLEOTIDE SEQUENCE</scope>
    <source>
        <strain evidence="2">RS0144</strain>
    </source>
</reference>
<dbReference type="Proteomes" id="UP001432027">
    <property type="component" value="Unassembled WGS sequence"/>
</dbReference>
<evidence type="ECO:0000313" key="3">
    <source>
        <dbReference type="Proteomes" id="UP001432027"/>
    </source>
</evidence>
<comment type="caution">
    <text evidence="2">The sequence shown here is derived from an EMBL/GenBank/DDBJ whole genome shotgun (WGS) entry which is preliminary data.</text>
</comment>
<feature type="compositionally biased region" description="Polar residues" evidence="1">
    <location>
        <begin position="166"/>
        <end position="179"/>
    </location>
</feature>
<gene>
    <name evidence="2" type="ORF">PENTCL1PPCAC_2287</name>
</gene>
<feature type="region of interest" description="Disordered" evidence="1">
    <location>
        <begin position="165"/>
        <end position="190"/>
    </location>
</feature>
<keyword evidence="3" id="KW-1185">Reference proteome</keyword>
<name>A0AAV5SA51_9BILA</name>
<proteinExistence type="predicted"/>
<accession>A0AAV5SA51</accession>
<dbReference type="EMBL" id="BTSX01000001">
    <property type="protein sequence ID" value="GMS80112.1"/>
    <property type="molecule type" value="Genomic_DNA"/>
</dbReference>
<evidence type="ECO:0000256" key="1">
    <source>
        <dbReference type="SAM" id="MobiDB-lite"/>
    </source>
</evidence>
<dbReference type="AlphaFoldDB" id="A0AAV5SA51"/>
<organism evidence="2 3">
    <name type="scientific">Pristionchus entomophagus</name>
    <dbReference type="NCBI Taxonomy" id="358040"/>
    <lineage>
        <taxon>Eukaryota</taxon>
        <taxon>Metazoa</taxon>
        <taxon>Ecdysozoa</taxon>
        <taxon>Nematoda</taxon>
        <taxon>Chromadorea</taxon>
        <taxon>Rhabditida</taxon>
        <taxon>Rhabditina</taxon>
        <taxon>Diplogasteromorpha</taxon>
        <taxon>Diplogasteroidea</taxon>
        <taxon>Neodiplogasteridae</taxon>
        <taxon>Pristionchus</taxon>
    </lineage>
</organism>